<comment type="catalytic activity">
    <reaction evidence="7">
        <text>an N(1)-methylpseudouridine in rRNA + S-adenosyl-L-methionine = N(1)-methyl-N(3)-[(3S)-3-amino-3-carboxypropyl]pseudouridine in rRNA + S-methyl-5'-thioadenosine + H(+)</text>
        <dbReference type="Rhea" id="RHEA:63296"/>
        <dbReference type="Rhea" id="RHEA-COMP:11634"/>
        <dbReference type="Rhea" id="RHEA-COMP:16310"/>
        <dbReference type="ChEBI" id="CHEBI:15378"/>
        <dbReference type="ChEBI" id="CHEBI:17509"/>
        <dbReference type="ChEBI" id="CHEBI:59789"/>
        <dbReference type="ChEBI" id="CHEBI:74890"/>
        <dbReference type="ChEBI" id="CHEBI:146234"/>
        <dbReference type="EC" id="2.5.1.157"/>
    </reaction>
</comment>
<comment type="subcellular location">
    <subcellularLocation>
        <location evidence="7">Cytoplasm</location>
    </subcellularLocation>
</comment>
<dbReference type="GO" id="GO:0005737">
    <property type="term" value="C:cytoplasm"/>
    <property type="evidence" value="ECO:0007669"/>
    <property type="project" value="UniProtKB-SubCell"/>
</dbReference>
<evidence type="ECO:0000256" key="7">
    <source>
        <dbReference type="HAMAP-Rule" id="MF_01116"/>
    </source>
</evidence>
<dbReference type="GO" id="GO:0000455">
    <property type="term" value="P:enzyme-directed rRNA pseudouridine synthesis"/>
    <property type="evidence" value="ECO:0007669"/>
    <property type="project" value="UniProtKB-UniRule"/>
</dbReference>
<dbReference type="PANTHER" id="PTHR20426">
    <property type="entry name" value="RIBOSOME BIOGENESIS PROTEIN TSR3 HOMOLOG"/>
    <property type="match status" value="1"/>
</dbReference>
<keyword evidence="5 7" id="KW-0808">Transferase</keyword>
<name>A0A211YM85_9CREN</name>
<proteinExistence type="inferred from homology"/>
<dbReference type="GO" id="GO:0106388">
    <property type="term" value="F:rRNA small subunit aminocarboxypropyltransferase activity"/>
    <property type="evidence" value="ECO:0007669"/>
    <property type="project" value="UniProtKB-EC"/>
</dbReference>
<reference evidence="9 10" key="1">
    <citation type="submission" date="2017-05" db="EMBL/GenBank/DDBJ databases">
        <title>The draft genome of the hyperthermophilic archaeon 'Pyrodictium delaneyi strain Hulk', an iron and nitrate reducer, reveals the capacity for sulfate reduction.</title>
        <authorList>
            <person name="Demey L.M."/>
            <person name="Miller C."/>
            <person name="Manzella M."/>
            <person name="Reguera G."/>
            <person name="Kashefi K."/>
        </authorList>
    </citation>
    <scope>NUCLEOTIDE SEQUENCE [LARGE SCALE GENOMIC DNA]</scope>
    <source>
        <strain evidence="9 10">Hulk</strain>
    </source>
</reference>
<dbReference type="GO" id="GO:1904047">
    <property type="term" value="F:S-adenosyl-L-methionine binding"/>
    <property type="evidence" value="ECO:0007669"/>
    <property type="project" value="UniProtKB-UniRule"/>
</dbReference>
<evidence type="ECO:0000256" key="4">
    <source>
        <dbReference type="ARBA" id="ARBA00022552"/>
    </source>
</evidence>
<dbReference type="Proteomes" id="UP000196694">
    <property type="component" value="Unassembled WGS sequence"/>
</dbReference>
<comment type="similarity">
    <text evidence="7">Belongs to the TDD superfamily. TSR3 family.</text>
</comment>
<evidence type="ECO:0000256" key="1">
    <source>
        <dbReference type="ARBA" id="ARBA00014114"/>
    </source>
</evidence>
<dbReference type="AlphaFoldDB" id="A0A211YM85"/>
<keyword evidence="3 7" id="KW-0690">Ribosome biogenesis</keyword>
<dbReference type="InterPro" id="IPR007177">
    <property type="entry name" value="Tsr3_C"/>
</dbReference>
<keyword evidence="10" id="KW-1185">Reference proteome</keyword>
<evidence type="ECO:0000313" key="9">
    <source>
        <dbReference type="EMBL" id="OWJ54061.1"/>
    </source>
</evidence>
<keyword evidence="2 7" id="KW-0963">Cytoplasm</keyword>
<feature type="binding site" evidence="7">
    <location>
        <position position="183"/>
    </location>
    <ligand>
        <name>S-adenosyl-L-methionine</name>
        <dbReference type="ChEBI" id="CHEBI:59789"/>
    </ligand>
</feature>
<evidence type="ECO:0000256" key="2">
    <source>
        <dbReference type="ARBA" id="ARBA00022490"/>
    </source>
</evidence>
<dbReference type="InterPro" id="IPR022968">
    <property type="entry name" value="Tsr3-like"/>
</dbReference>
<dbReference type="EMBL" id="NCQP01000007">
    <property type="protein sequence ID" value="OWJ54061.1"/>
    <property type="molecule type" value="Genomic_DNA"/>
</dbReference>
<accession>A0A211YM85</accession>
<feature type="domain" description="16S/18S rRNA aminocarboxypropyltransferase Tsr3 C-terminal" evidence="8">
    <location>
        <begin position="135"/>
        <end position="256"/>
    </location>
</feature>
<organism evidence="9 10">
    <name type="scientific">Pyrodictium delaneyi</name>
    <dbReference type="NCBI Taxonomy" id="1273541"/>
    <lineage>
        <taxon>Archaea</taxon>
        <taxon>Thermoproteota</taxon>
        <taxon>Thermoprotei</taxon>
        <taxon>Desulfurococcales</taxon>
        <taxon>Pyrodictiaceae</taxon>
        <taxon>Pyrodictium</taxon>
    </lineage>
</organism>
<sequence length="291" mass="32264">MYTARTSGRFFRVSKISSSAPISVFIRMTALGTNYTPSGLHSPTVVAREINTDSGWVYRRLRTVPKHLPPPLTTIAGWIGVLGRSDVVMRGSGDGFGVRLYAIYLRHDNPKYNTAAKLIRLGIVREVRKPPRGSIVLDPLSPFPVSASDRGLVGTHGVCVIDGSWRKVIRILGRIPGGVKRRLPLLLAANPVNYGKPFLLSSAEALAATLYITGFIDEALRVLSVFKWGYTFIELNKSLLERYTGKTQKEVIESECNILRDTIGLELDECSGENLLAIYKRVLESYEEKGR</sequence>
<evidence type="ECO:0000256" key="3">
    <source>
        <dbReference type="ARBA" id="ARBA00022517"/>
    </source>
</evidence>
<dbReference type="PANTHER" id="PTHR20426:SF0">
    <property type="entry name" value="18S RRNA AMINOCARBOXYPROPYLTRANSFERASE"/>
    <property type="match status" value="1"/>
</dbReference>
<evidence type="ECO:0000313" key="10">
    <source>
        <dbReference type="Proteomes" id="UP000196694"/>
    </source>
</evidence>
<dbReference type="EC" id="2.5.1.157" evidence="7"/>
<keyword evidence="4 7" id="KW-0698">rRNA processing</keyword>
<dbReference type="Pfam" id="PF04034">
    <property type="entry name" value="Ribo_biogen_C"/>
    <property type="match status" value="1"/>
</dbReference>
<dbReference type="NCBIfam" id="NF002621">
    <property type="entry name" value="PRK02287.1"/>
    <property type="match status" value="1"/>
</dbReference>
<dbReference type="HAMAP" id="MF_01116">
    <property type="entry name" value="TSR3"/>
    <property type="match status" value="1"/>
</dbReference>
<evidence type="ECO:0000256" key="5">
    <source>
        <dbReference type="ARBA" id="ARBA00022679"/>
    </source>
</evidence>
<evidence type="ECO:0000256" key="6">
    <source>
        <dbReference type="ARBA" id="ARBA00022691"/>
    </source>
</evidence>
<gene>
    <name evidence="9" type="ORF">Pdsh_09355</name>
</gene>
<evidence type="ECO:0000259" key="8">
    <source>
        <dbReference type="Pfam" id="PF04034"/>
    </source>
</evidence>
<comment type="caution">
    <text evidence="7">Lacks conserved residue(s) required for the propagation of feature annotation.</text>
</comment>
<feature type="binding site" evidence="7">
    <location>
        <position position="202"/>
    </location>
    <ligand>
        <name>S-adenosyl-L-methionine</name>
        <dbReference type="ChEBI" id="CHEBI:59789"/>
    </ligand>
</feature>
<protein>
    <recommendedName>
        <fullName evidence="1 7">16S rRNA aminocarboxypropyltransferase</fullName>
        <ecNumber evidence="7">2.5.1.157</ecNumber>
    </recommendedName>
</protein>
<feature type="binding site" evidence="7">
    <location>
        <position position="161"/>
    </location>
    <ligand>
        <name>S-adenosyl-L-methionine</name>
        <dbReference type="ChEBI" id="CHEBI:59789"/>
    </ligand>
</feature>
<keyword evidence="6 7" id="KW-0949">S-adenosyl-L-methionine</keyword>
<feature type="binding site" evidence="7">
    <location>
        <position position="114"/>
    </location>
    <ligand>
        <name>S-adenosyl-L-methionine</name>
        <dbReference type="ChEBI" id="CHEBI:59789"/>
    </ligand>
</feature>
<comment type="function">
    <text evidence="7">Aminocarboxypropyltransferase that catalyzes the aminocarboxypropyl transfer on pseudouridine corresponding to position 914 in M.jannaschii 16S rRNA. It constitutes the last step in biosynthesis of the hypermodified N1-methyl-N3-(3-amino-3-carboxypropyl) pseudouridine (m1acp3-Psi).</text>
</comment>
<comment type="caution">
    <text evidence="9">The sequence shown here is derived from an EMBL/GenBank/DDBJ whole genome shotgun (WGS) entry which is preliminary data.</text>
</comment>